<keyword evidence="5" id="KW-0694">RNA-binding</keyword>
<comment type="similarity">
    <text evidence="1 5">Belongs to the DXO/Dom3Z family.</text>
</comment>
<dbReference type="EMBL" id="JAGXEW010000016">
    <property type="protein sequence ID" value="KAK1162844.1"/>
    <property type="molecule type" value="Genomic_DNA"/>
</dbReference>
<dbReference type="GO" id="GO:0003723">
    <property type="term" value="F:RNA binding"/>
    <property type="evidence" value="ECO:0007669"/>
    <property type="project" value="UniProtKB-KW"/>
</dbReference>
<keyword evidence="5" id="KW-0540">Nuclease</keyword>
<reference evidence="7" key="1">
    <citation type="submission" date="2022-02" db="EMBL/GenBank/DDBJ databases">
        <title>Atlantic sturgeon de novo genome assembly.</title>
        <authorList>
            <person name="Stock M."/>
            <person name="Klopp C."/>
            <person name="Guiguen Y."/>
            <person name="Cabau C."/>
            <person name="Parinello H."/>
            <person name="Santidrian Yebra-Pimentel E."/>
            <person name="Kuhl H."/>
            <person name="Dirks R.P."/>
            <person name="Guessner J."/>
            <person name="Wuertz S."/>
            <person name="Du K."/>
            <person name="Schartl M."/>
        </authorList>
    </citation>
    <scope>NUCLEOTIDE SEQUENCE</scope>
    <source>
        <strain evidence="7">STURGEONOMICS-FGT-2020</strain>
        <tissue evidence="7">Whole blood</tissue>
    </source>
</reference>
<dbReference type="EC" id="3.6.1.-" evidence="5"/>
<name>A0AAD8G3P7_ACIOX</name>
<evidence type="ECO:0000259" key="6">
    <source>
        <dbReference type="Pfam" id="PF08652"/>
    </source>
</evidence>
<dbReference type="GO" id="GO:0005634">
    <property type="term" value="C:nucleus"/>
    <property type="evidence" value="ECO:0007669"/>
    <property type="project" value="UniProtKB-SubCell"/>
</dbReference>
<comment type="catalytic activity">
    <reaction evidence="4">
        <text>a 5'-end NAD(+)-phospho-ribonucleoside in snoRNA + H2O = a 5'-end phospho-ribonucleoside in snoRNA + NAD(+) + H(+)</text>
        <dbReference type="Rhea" id="RHEA:60892"/>
        <dbReference type="Rhea" id="RHEA-COMP:15699"/>
        <dbReference type="Rhea" id="RHEA-COMP:15700"/>
        <dbReference type="ChEBI" id="CHEBI:15377"/>
        <dbReference type="ChEBI" id="CHEBI:15378"/>
        <dbReference type="ChEBI" id="CHEBI:57540"/>
        <dbReference type="ChEBI" id="CHEBI:138282"/>
        <dbReference type="ChEBI" id="CHEBI:144029"/>
    </reaction>
    <physiologicalReaction direction="left-to-right" evidence="4">
        <dbReference type="Rhea" id="RHEA:60893"/>
    </physiologicalReaction>
</comment>
<evidence type="ECO:0000313" key="7">
    <source>
        <dbReference type="EMBL" id="KAK1162844.1"/>
    </source>
</evidence>
<gene>
    <name evidence="7" type="primary">dxo</name>
    <name evidence="7" type="ORF">AOXY_G17814</name>
</gene>
<dbReference type="GO" id="GO:0046872">
    <property type="term" value="F:metal ion binding"/>
    <property type="evidence" value="ECO:0007669"/>
    <property type="project" value="UniProtKB-KW"/>
</dbReference>
<protein>
    <recommendedName>
        <fullName evidence="5">Decapping nuclease</fullName>
        <ecNumber evidence="5">3.6.1.-</ecNumber>
    </recommendedName>
</protein>
<dbReference type="GO" id="GO:0034353">
    <property type="term" value="F:mRNA 5'-diphosphatase activity"/>
    <property type="evidence" value="ECO:0007669"/>
    <property type="project" value="TreeGrafter"/>
</dbReference>
<comment type="caution">
    <text evidence="7">The sequence shown here is derived from an EMBL/GenBank/DDBJ whole genome shotgun (WGS) entry which is preliminary data.</text>
</comment>
<dbReference type="Proteomes" id="UP001230051">
    <property type="component" value="Unassembled WGS sequence"/>
</dbReference>
<proteinExistence type="inferred from homology"/>
<keyword evidence="5" id="KW-0378">Hydrolase</keyword>
<keyword evidence="5" id="KW-0539">Nucleus</keyword>
<dbReference type="GO" id="GO:0000166">
    <property type="term" value="F:nucleotide binding"/>
    <property type="evidence" value="ECO:0007669"/>
    <property type="project" value="UniProtKB-KW"/>
</dbReference>
<keyword evidence="5" id="KW-0460">Magnesium</keyword>
<feature type="domain" description="RAI1-like" evidence="6">
    <location>
        <begin position="6"/>
        <end position="279"/>
    </location>
</feature>
<comment type="cofactor">
    <cofactor evidence="5">
        <name>Mg(2+)</name>
        <dbReference type="ChEBI" id="CHEBI:18420"/>
    </cofactor>
    <text evidence="5">Binds 2 magnesium ions.</text>
</comment>
<evidence type="ECO:0000256" key="3">
    <source>
        <dbReference type="ARBA" id="ARBA00024564"/>
    </source>
</evidence>
<dbReference type="InterPro" id="IPR039039">
    <property type="entry name" value="RAI1-like_fam"/>
</dbReference>
<keyword evidence="8" id="KW-1185">Reference proteome</keyword>
<dbReference type="PANTHER" id="PTHR12395">
    <property type="entry name" value="DOM-3 RELATED"/>
    <property type="match status" value="1"/>
</dbReference>
<sequence length="288" mass="33797">MDRSMKEGLSHMLEWILKENYDLQPGTFVGRRGYLTKILTTPYETNEGWLLAVSLFNGTYYFREMETEAARRFKETRNARLEEMTYWGYKFEHYMCTDEPDGKPNTKGVVNSNEGYYTVVESRINKHTLLFSGEVDCKNETPLYQTAPSYYVELKTNAKLVNQNKNYQFRRYKLLKWWAQSFLAGVPLIVAGFRTEDGIVKETKPYKTSEIPALAMADSRSWRPTICMEFLNAFLCFIKSEVTQDDPGVVYLFSWGPKDDVSYTVHRDPEYTFLHDWYVEGMTKRARV</sequence>
<dbReference type="AlphaFoldDB" id="A0AAD8G3P7"/>
<keyword evidence="5" id="KW-0479">Metal-binding</keyword>
<evidence type="ECO:0000256" key="5">
    <source>
        <dbReference type="RuleBase" id="RU367113"/>
    </source>
</evidence>
<accession>A0AAD8G3P7</accession>
<dbReference type="GO" id="GO:0000956">
    <property type="term" value="P:nuclear-transcribed mRNA catabolic process"/>
    <property type="evidence" value="ECO:0007669"/>
    <property type="project" value="TreeGrafter"/>
</dbReference>
<keyword evidence="5" id="KW-0547">Nucleotide-binding</keyword>
<comment type="catalytic activity">
    <reaction evidence="3">
        <text>a 5'-end CoA-ribonucleoside in mRNA + H2O = 3'-dephospho-CoA + a 5'-end phospho-ribonucleoside in mRNA + H(+)</text>
        <dbReference type="Rhea" id="RHEA:67496"/>
        <dbReference type="Rhea" id="RHEA-COMP:15692"/>
        <dbReference type="Rhea" id="RHEA-COMP:17276"/>
        <dbReference type="ChEBI" id="CHEBI:15377"/>
        <dbReference type="ChEBI" id="CHEBI:15378"/>
        <dbReference type="ChEBI" id="CHEBI:57328"/>
        <dbReference type="ChEBI" id="CHEBI:138282"/>
        <dbReference type="ChEBI" id="CHEBI:172371"/>
    </reaction>
    <physiologicalReaction direction="left-to-right" evidence="3">
        <dbReference type="Rhea" id="RHEA:67497"/>
    </physiologicalReaction>
</comment>
<evidence type="ECO:0000256" key="1">
    <source>
        <dbReference type="ARBA" id="ARBA00006562"/>
    </source>
</evidence>
<dbReference type="Pfam" id="PF08652">
    <property type="entry name" value="RAI1"/>
    <property type="match status" value="1"/>
</dbReference>
<dbReference type="GO" id="GO:0005829">
    <property type="term" value="C:cytosol"/>
    <property type="evidence" value="ECO:0007669"/>
    <property type="project" value="TreeGrafter"/>
</dbReference>
<evidence type="ECO:0000313" key="8">
    <source>
        <dbReference type="Proteomes" id="UP001230051"/>
    </source>
</evidence>
<comment type="function">
    <text evidence="5">Decapping enzyme for NAD-capped RNAs: specifically hydrolyzes the nicotinamide adenine dinucleotide (NAD) cap from a subset of RNAs by removing the entire NAD moiety from the 5'-end of an NAD-capped RNA.</text>
</comment>
<evidence type="ECO:0000256" key="2">
    <source>
        <dbReference type="ARBA" id="ARBA00024458"/>
    </source>
</evidence>
<dbReference type="GO" id="GO:0110155">
    <property type="term" value="P:NAD-cap decapping"/>
    <property type="evidence" value="ECO:0007669"/>
    <property type="project" value="TreeGrafter"/>
</dbReference>
<comment type="catalytic activity">
    <reaction evidence="2">
        <text>a 5'-end FAD-phospho-ribonucleoside in mRNA + H2O = a 5'-end phospho-ribonucleoside in mRNA + FAD + H(+)</text>
        <dbReference type="Rhea" id="RHEA:67492"/>
        <dbReference type="Rhea" id="RHEA-COMP:15692"/>
        <dbReference type="Rhea" id="RHEA-COMP:17275"/>
        <dbReference type="ChEBI" id="CHEBI:15377"/>
        <dbReference type="ChEBI" id="CHEBI:15378"/>
        <dbReference type="ChEBI" id="CHEBI:57692"/>
        <dbReference type="ChEBI" id="CHEBI:138282"/>
        <dbReference type="ChEBI" id="CHEBI:172372"/>
    </reaction>
    <physiologicalReaction direction="left-to-right" evidence="2">
        <dbReference type="Rhea" id="RHEA:67493"/>
    </physiologicalReaction>
</comment>
<organism evidence="7 8">
    <name type="scientific">Acipenser oxyrinchus oxyrinchus</name>
    <dbReference type="NCBI Taxonomy" id="40147"/>
    <lineage>
        <taxon>Eukaryota</taxon>
        <taxon>Metazoa</taxon>
        <taxon>Chordata</taxon>
        <taxon>Craniata</taxon>
        <taxon>Vertebrata</taxon>
        <taxon>Euteleostomi</taxon>
        <taxon>Actinopterygii</taxon>
        <taxon>Chondrostei</taxon>
        <taxon>Acipenseriformes</taxon>
        <taxon>Acipenseridae</taxon>
        <taxon>Acipenser</taxon>
    </lineage>
</organism>
<dbReference type="GO" id="GO:0004518">
    <property type="term" value="F:nuclease activity"/>
    <property type="evidence" value="ECO:0007669"/>
    <property type="project" value="UniProtKB-KW"/>
</dbReference>
<comment type="subcellular location">
    <subcellularLocation>
        <location evidence="5">Nucleus</location>
    </subcellularLocation>
</comment>
<evidence type="ECO:0000256" key="4">
    <source>
        <dbReference type="ARBA" id="ARBA00049418"/>
    </source>
</evidence>
<dbReference type="InterPro" id="IPR013961">
    <property type="entry name" value="RAI1"/>
</dbReference>
<dbReference type="PANTHER" id="PTHR12395:SF9">
    <property type="entry name" value="DECAPPING AND EXORIBONUCLEASE PROTEIN"/>
    <property type="match status" value="1"/>
</dbReference>